<dbReference type="AlphaFoldDB" id="A0A318T584"/>
<dbReference type="Gene3D" id="1.10.530.10">
    <property type="match status" value="1"/>
</dbReference>
<accession>A0A318T584</accession>
<evidence type="ECO:0000313" key="4">
    <source>
        <dbReference type="EMBL" id="PYE89324.1"/>
    </source>
</evidence>
<proteinExistence type="inferred from homology"/>
<keyword evidence="2" id="KW-0732">Signal</keyword>
<organism evidence="4 5">
    <name type="scientific">Phyllobacterium leguminum</name>
    <dbReference type="NCBI Taxonomy" id="314237"/>
    <lineage>
        <taxon>Bacteria</taxon>
        <taxon>Pseudomonadati</taxon>
        <taxon>Pseudomonadota</taxon>
        <taxon>Alphaproteobacteria</taxon>
        <taxon>Hyphomicrobiales</taxon>
        <taxon>Phyllobacteriaceae</taxon>
        <taxon>Phyllobacterium</taxon>
    </lineage>
</organism>
<feature type="domain" description="Transglycosylase SLT" evidence="3">
    <location>
        <begin position="67"/>
        <end position="162"/>
    </location>
</feature>
<sequence>MRMNSHFAALAVCSLVLAACTAAELEVQKPAPVALAPEKTAEQPVAPVPEKIAEPVAAPPKQGVDGLIAQYSAAYQVPEPLVRRVVERESKFNPAARNGPYLGLMQIRHDTARAMGYPGPANGLLNAETNLKYGVKYLAGAYLVADRNEAQAVRFYSRGFYYDAKRKGLLEETGLKPQAFSAEPALPAAFTPPAVIPDRPVRIGVTPSSD</sequence>
<name>A0A318T584_9HYPH</name>
<dbReference type="InterPro" id="IPR008258">
    <property type="entry name" value="Transglycosylase_SLT_dom_1"/>
</dbReference>
<dbReference type="Pfam" id="PF01464">
    <property type="entry name" value="SLT"/>
    <property type="match status" value="1"/>
</dbReference>
<dbReference type="InterPro" id="IPR023346">
    <property type="entry name" value="Lysozyme-like_dom_sf"/>
</dbReference>
<feature type="chain" id="PRO_5016441306" evidence="2">
    <location>
        <begin position="19"/>
        <end position="210"/>
    </location>
</feature>
<dbReference type="EMBL" id="QJTF01000004">
    <property type="protein sequence ID" value="PYE89324.1"/>
    <property type="molecule type" value="Genomic_DNA"/>
</dbReference>
<keyword evidence="5" id="KW-1185">Reference proteome</keyword>
<comment type="similarity">
    <text evidence="1">Belongs to the virb1 family.</text>
</comment>
<evidence type="ECO:0000256" key="1">
    <source>
        <dbReference type="ARBA" id="ARBA00009387"/>
    </source>
</evidence>
<evidence type="ECO:0000313" key="5">
    <source>
        <dbReference type="Proteomes" id="UP000247454"/>
    </source>
</evidence>
<evidence type="ECO:0000256" key="2">
    <source>
        <dbReference type="SAM" id="SignalP"/>
    </source>
</evidence>
<protein>
    <submittedName>
        <fullName evidence="4">Transglycosylase-like protein with SLT domain</fullName>
    </submittedName>
</protein>
<dbReference type="SUPFAM" id="SSF53955">
    <property type="entry name" value="Lysozyme-like"/>
    <property type="match status" value="1"/>
</dbReference>
<dbReference type="Proteomes" id="UP000247454">
    <property type="component" value="Unassembled WGS sequence"/>
</dbReference>
<comment type="caution">
    <text evidence="4">The sequence shown here is derived from an EMBL/GenBank/DDBJ whole genome shotgun (WGS) entry which is preliminary data.</text>
</comment>
<evidence type="ECO:0000259" key="3">
    <source>
        <dbReference type="Pfam" id="PF01464"/>
    </source>
</evidence>
<dbReference type="PROSITE" id="PS51257">
    <property type="entry name" value="PROKAR_LIPOPROTEIN"/>
    <property type="match status" value="1"/>
</dbReference>
<dbReference type="OrthoDB" id="9788661at2"/>
<reference evidence="4 5" key="1">
    <citation type="submission" date="2018-06" db="EMBL/GenBank/DDBJ databases">
        <title>Genomic Encyclopedia of Type Strains, Phase III (KMG-III): the genomes of soil and plant-associated and newly described type strains.</title>
        <authorList>
            <person name="Whitman W."/>
        </authorList>
    </citation>
    <scope>NUCLEOTIDE SEQUENCE [LARGE SCALE GENOMIC DNA]</scope>
    <source>
        <strain evidence="4 5">ORS 1419</strain>
    </source>
</reference>
<feature type="signal peptide" evidence="2">
    <location>
        <begin position="1"/>
        <end position="18"/>
    </location>
</feature>
<gene>
    <name evidence="4" type="ORF">C7477_104164</name>
</gene>